<dbReference type="InterPro" id="IPR009061">
    <property type="entry name" value="DNA-bd_dom_put_sf"/>
</dbReference>
<dbReference type="Proteomes" id="UP001595844">
    <property type="component" value="Unassembled WGS sequence"/>
</dbReference>
<feature type="domain" description="Helix-turn-helix" evidence="1">
    <location>
        <begin position="12"/>
        <end position="59"/>
    </location>
</feature>
<sequence length="64" mass="7546">MSTLPVECLWRIDELATYLDVPKDTIYEWRKSGLGPRAIKVGKSLRWRPKTVELWLDEREEEAA</sequence>
<dbReference type="Pfam" id="PF12728">
    <property type="entry name" value="HTH_17"/>
    <property type="match status" value="1"/>
</dbReference>
<dbReference type="InterPro" id="IPR041657">
    <property type="entry name" value="HTH_17"/>
</dbReference>
<dbReference type="Gene3D" id="1.10.10.10">
    <property type="entry name" value="Winged helix-like DNA-binding domain superfamily/Winged helix DNA-binding domain"/>
    <property type="match status" value="1"/>
</dbReference>
<dbReference type="SUPFAM" id="SSF46955">
    <property type="entry name" value="Putative DNA-binding domain"/>
    <property type="match status" value="1"/>
</dbReference>
<dbReference type="EMBL" id="JBHSDL010000005">
    <property type="protein sequence ID" value="MFC4373393.1"/>
    <property type="molecule type" value="Genomic_DNA"/>
</dbReference>
<keyword evidence="3" id="KW-1185">Reference proteome</keyword>
<evidence type="ECO:0000313" key="2">
    <source>
        <dbReference type="EMBL" id="MFC4373393.1"/>
    </source>
</evidence>
<gene>
    <name evidence="2" type="ORF">ACFO5K_04715</name>
</gene>
<accession>A0ABV8VBT5</accession>
<reference evidence="3" key="1">
    <citation type="journal article" date="2019" name="Int. J. Syst. Evol. Microbiol.">
        <title>The Global Catalogue of Microorganisms (GCM) 10K type strain sequencing project: providing services to taxonomists for standard genome sequencing and annotation.</title>
        <authorList>
            <consortium name="The Broad Institute Genomics Platform"/>
            <consortium name="The Broad Institute Genome Sequencing Center for Infectious Disease"/>
            <person name="Wu L."/>
            <person name="Ma J."/>
        </authorList>
    </citation>
    <scope>NUCLEOTIDE SEQUENCE [LARGE SCALE GENOMIC DNA]</scope>
    <source>
        <strain evidence="3">IBRC-M 10490</strain>
    </source>
</reference>
<evidence type="ECO:0000259" key="1">
    <source>
        <dbReference type="Pfam" id="PF12728"/>
    </source>
</evidence>
<organism evidence="2 3">
    <name type="scientific">Nocardia halotolerans</name>
    <dbReference type="NCBI Taxonomy" id="1755878"/>
    <lineage>
        <taxon>Bacteria</taxon>
        <taxon>Bacillati</taxon>
        <taxon>Actinomycetota</taxon>
        <taxon>Actinomycetes</taxon>
        <taxon>Mycobacteriales</taxon>
        <taxon>Nocardiaceae</taxon>
        <taxon>Nocardia</taxon>
    </lineage>
</organism>
<dbReference type="InterPro" id="IPR036388">
    <property type="entry name" value="WH-like_DNA-bd_sf"/>
</dbReference>
<comment type="caution">
    <text evidence="2">The sequence shown here is derived from an EMBL/GenBank/DDBJ whole genome shotgun (WGS) entry which is preliminary data.</text>
</comment>
<evidence type="ECO:0000313" key="3">
    <source>
        <dbReference type="Proteomes" id="UP001595844"/>
    </source>
</evidence>
<name>A0ABV8VBT5_9NOCA</name>
<proteinExistence type="predicted"/>
<dbReference type="RefSeq" id="WP_378556174.1">
    <property type="nucleotide sequence ID" value="NZ_JBHSDL010000005.1"/>
</dbReference>
<protein>
    <submittedName>
        <fullName evidence="2">Helix-turn-helix transcriptional regulator</fullName>
    </submittedName>
</protein>